<dbReference type="SUPFAM" id="SSF47384">
    <property type="entry name" value="Homodimeric domain of signal transducing histidine kinase"/>
    <property type="match status" value="1"/>
</dbReference>
<dbReference type="RefSeq" id="WP_379598040.1">
    <property type="nucleotide sequence ID" value="NZ_JBHRTN010000018.1"/>
</dbReference>
<evidence type="ECO:0000256" key="3">
    <source>
        <dbReference type="ARBA" id="ARBA00012438"/>
    </source>
</evidence>
<dbReference type="CDD" id="cd06225">
    <property type="entry name" value="HAMP"/>
    <property type="match status" value="1"/>
</dbReference>
<dbReference type="SMART" id="SM00387">
    <property type="entry name" value="HATPase_c"/>
    <property type="match status" value="1"/>
</dbReference>
<keyword evidence="15" id="KW-0547">Nucleotide-binding</keyword>
<dbReference type="CDD" id="cd00075">
    <property type="entry name" value="HATPase"/>
    <property type="match status" value="1"/>
</dbReference>
<evidence type="ECO:0000256" key="7">
    <source>
        <dbReference type="ARBA" id="ARBA00022777"/>
    </source>
</evidence>
<dbReference type="Gene3D" id="6.10.340.10">
    <property type="match status" value="1"/>
</dbReference>
<dbReference type="GO" id="GO:0005524">
    <property type="term" value="F:ATP binding"/>
    <property type="evidence" value="ECO:0007669"/>
    <property type="project" value="UniProtKB-KW"/>
</dbReference>
<dbReference type="Pfam" id="PF02518">
    <property type="entry name" value="HATPase_c"/>
    <property type="match status" value="1"/>
</dbReference>
<dbReference type="PROSITE" id="PS50109">
    <property type="entry name" value="HIS_KIN"/>
    <property type="match status" value="1"/>
</dbReference>
<dbReference type="SMART" id="SM00304">
    <property type="entry name" value="HAMP"/>
    <property type="match status" value="1"/>
</dbReference>
<evidence type="ECO:0000256" key="8">
    <source>
        <dbReference type="ARBA" id="ARBA00022989"/>
    </source>
</evidence>
<dbReference type="PANTHER" id="PTHR45436:SF8">
    <property type="entry name" value="HISTIDINE KINASE"/>
    <property type="match status" value="1"/>
</dbReference>
<evidence type="ECO:0000313" key="15">
    <source>
        <dbReference type="EMBL" id="MFC3126607.1"/>
    </source>
</evidence>
<dbReference type="Gene3D" id="3.30.565.10">
    <property type="entry name" value="Histidine kinase-like ATPase, C-terminal domain"/>
    <property type="match status" value="1"/>
</dbReference>
<comment type="caution">
    <text evidence="15">The sequence shown here is derived from an EMBL/GenBank/DDBJ whole genome shotgun (WGS) entry which is preliminary data.</text>
</comment>
<dbReference type="InterPro" id="IPR036097">
    <property type="entry name" value="HisK_dim/P_sf"/>
</dbReference>
<dbReference type="CDD" id="cd00082">
    <property type="entry name" value="HisKA"/>
    <property type="match status" value="1"/>
</dbReference>
<keyword evidence="5" id="KW-0808">Transferase</keyword>
<feature type="compositionally biased region" description="Low complexity" evidence="11">
    <location>
        <begin position="478"/>
        <end position="500"/>
    </location>
</feature>
<evidence type="ECO:0000256" key="9">
    <source>
        <dbReference type="ARBA" id="ARBA00023012"/>
    </source>
</evidence>
<dbReference type="InterPro" id="IPR050428">
    <property type="entry name" value="TCS_sensor_his_kinase"/>
</dbReference>
<dbReference type="InterPro" id="IPR036890">
    <property type="entry name" value="HATPase_C_sf"/>
</dbReference>
<evidence type="ECO:0000256" key="1">
    <source>
        <dbReference type="ARBA" id="ARBA00000085"/>
    </source>
</evidence>
<comment type="subcellular location">
    <subcellularLocation>
        <location evidence="2">Membrane</location>
    </subcellularLocation>
</comment>
<dbReference type="InterPro" id="IPR005467">
    <property type="entry name" value="His_kinase_dom"/>
</dbReference>
<comment type="catalytic activity">
    <reaction evidence="1">
        <text>ATP + protein L-histidine = ADP + protein N-phospho-L-histidine.</text>
        <dbReference type="EC" id="2.7.13.3"/>
    </reaction>
</comment>
<feature type="domain" description="Histidine kinase" evidence="13">
    <location>
        <begin position="252"/>
        <end position="471"/>
    </location>
</feature>
<keyword evidence="4" id="KW-0597">Phosphoprotein</keyword>
<evidence type="ECO:0000313" key="16">
    <source>
        <dbReference type="Proteomes" id="UP001595593"/>
    </source>
</evidence>
<keyword evidence="9" id="KW-0902">Two-component regulatory system</keyword>
<evidence type="ECO:0000256" key="4">
    <source>
        <dbReference type="ARBA" id="ARBA00022553"/>
    </source>
</evidence>
<dbReference type="InterPro" id="IPR003661">
    <property type="entry name" value="HisK_dim/P_dom"/>
</dbReference>
<evidence type="ECO:0000259" key="13">
    <source>
        <dbReference type="PROSITE" id="PS50109"/>
    </source>
</evidence>
<evidence type="ECO:0000256" key="5">
    <source>
        <dbReference type="ARBA" id="ARBA00022679"/>
    </source>
</evidence>
<feature type="transmembrane region" description="Helical" evidence="12">
    <location>
        <begin position="170"/>
        <end position="189"/>
    </location>
</feature>
<dbReference type="InterPro" id="IPR004358">
    <property type="entry name" value="Sig_transdc_His_kin-like_C"/>
</dbReference>
<dbReference type="InterPro" id="IPR003660">
    <property type="entry name" value="HAMP_dom"/>
</dbReference>
<gene>
    <name evidence="15" type="ORF">ACFOD4_16200</name>
</gene>
<keyword evidence="6 12" id="KW-0812">Transmembrane</keyword>
<dbReference type="SUPFAM" id="SSF158472">
    <property type="entry name" value="HAMP domain-like"/>
    <property type="match status" value="1"/>
</dbReference>
<keyword evidence="16" id="KW-1185">Reference proteome</keyword>
<dbReference type="EMBL" id="JBHRTN010000018">
    <property type="protein sequence ID" value="MFC3126607.1"/>
    <property type="molecule type" value="Genomic_DNA"/>
</dbReference>
<evidence type="ECO:0000256" key="6">
    <source>
        <dbReference type="ARBA" id="ARBA00022692"/>
    </source>
</evidence>
<sequence length="500" mass="52584">MPYQRRRQQHPGPVWRLFSSAGFRFAALFAAVFLVAGLAFGAVLWWGTAGALERQTDAAIRADAHALSDRWRAAGPAAVVDAIEERLAVDAEGQTLYLLQDASGRRLAGNLAELPRRAGEASWHSTTLDHGDAPPGDGRLYVMNLPGGLRLAVGREVGEKQRLRGLLTEGLIWAAGAALVCAVTGAALMRRALERRLAQASATAALIAGGDLSPRVPLSPHDDEFDRLGASMNTMLDRIAQLMDGVRGVSDAIAHDLRTPIARARNGLEEALLDESDDPVALRGAIERGIGDLDNVTRVFQAVLRIAEVEHGARRAAFAPLDLATLLADAAELYGATAEEHGQTLETEWPATLPLVGDRDLLLQVVANLLDNAVKFSPPGATIRLSAALEAGAIIVGVADQGPGLSVPDRARVGERFFRADTARATPGSGLGLSLVRAVVRMHGGSLWFEDAAGTPERPGLLVLFRLPLPGEAQGEGSPSSACSAGKAPAAAAPASRDVP</sequence>
<keyword evidence="7" id="KW-0418">Kinase</keyword>
<evidence type="ECO:0000256" key="12">
    <source>
        <dbReference type="SAM" id="Phobius"/>
    </source>
</evidence>
<dbReference type="InterPro" id="IPR003594">
    <property type="entry name" value="HATPase_dom"/>
</dbReference>
<dbReference type="Pfam" id="PF00672">
    <property type="entry name" value="HAMP"/>
    <property type="match status" value="1"/>
</dbReference>
<feature type="region of interest" description="Disordered" evidence="11">
    <location>
        <begin position="472"/>
        <end position="500"/>
    </location>
</feature>
<evidence type="ECO:0000256" key="10">
    <source>
        <dbReference type="ARBA" id="ARBA00023136"/>
    </source>
</evidence>
<dbReference type="Proteomes" id="UP001595593">
    <property type="component" value="Unassembled WGS sequence"/>
</dbReference>
<feature type="domain" description="HAMP" evidence="14">
    <location>
        <begin position="191"/>
        <end position="244"/>
    </location>
</feature>
<proteinExistence type="predicted"/>
<dbReference type="PROSITE" id="PS50885">
    <property type="entry name" value="HAMP"/>
    <property type="match status" value="1"/>
</dbReference>
<dbReference type="EC" id="2.7.13.3" evidence="3"/>
<name>A0ABV7G6I2_9PROT</name>
<evidence type="ECO:0000256" key="11">
    <source>
        <dbReference type="SAM" id="MobiDB-lite"/>
    </source>
</evidence>
<keyword evidence="8 12" id="KW-1133">Transmembrane helix</keyword>
<organism evidence="15 16">
    <name type="scientific">Teichococcus globiformis</name>
    <dbReference type="NCBI Taxonomy" id="2307229"/>
    <lineage>
        <taxon>Bacteria</taxon>
        <taxon>Pseudomonadati</taxon>
        <taxon>Pseudomonadota</taxon>
        <taxon>Alphaproteobacteria</taxon>
        <taxon>Acetobacterales</taxon>
        <taxon>Roseomonadaceae</taxon>
        <taxon>Roseomonas</taxon>
    </lineage>
</organism>
<keyword evidence="15" id="KW-0067">ATP-binding</keyword>
<dbReference type="PANTHER" id="PTHR45436">
    <property type="entry name" value="SENSOR HISTIDINE KINASE YKOH"/>
    <property type="match status" value="1"/>
</dbReference>
<evidence type="ECO:0000256" key="2">
    <source>
        <dbReference type="ARBA" id="ARBA00004370"/>
    </source>
</evidence>
<reference evidence="16" key="1">
    <citation type="journal article" date="2019" name="Int. J. Syst. Evol. Microbiol.">
        <title>The Global Catalogue of Microorganisms (GCM) 10K type strain sequencing project: providing services to taxonomists for standard genome sequencing and annotation.</title>
        <authorList>
            <consortium name="The Broad Institute Genomics Platform"/>
            <consortium name="The Broad Institute Genome Sequencing Center for Infectious Disease"/>
            <person name="Wu L."/>
            <person name="Ma J."/>
        </authorList>
    </citation>
    <scope>NUCLEOTIDE SEQUENCE [LARGE SCALE GENOMIC DNA]</scope>
    <source>
        <strain evidence="16">KCTC 52094</strain>
    </source>
</reference>
<keyword evidence="10 12" id="KW-0472">Membrane</keyword>
<evidence type="ECO:0000259" key="14">
    <source>
        <dbReference type="PROSITE" id="PS50885"/>
    </source>
</evidence>
<protein>
    <recommendedName>
        <fullName evidence="3">histidine kinase</fullName>
        <ecNumber evidence="3">2.7.13.3</ecNumber>
    </recommendedName>
</protein>
<dbReference type="PRINTS" id="PR00344">
    <property type="entry name" value="BCTRLSENSOR"/>
</dbReference>
<accession>A0ABV7G6I2</accession>
<dbReference type="SUPFAM" id="SSF55874">
    <property type="entry name" value="ATPase domain of HSP90 chaperone/DNA topoisomerase II/histidine kinase"/>
    <property type="match status" value="1"/>
</dbReference>
<feature type="transmembrane region" description="Helical" evidence="12">
    <location>
        <begin position="21"/>
        <end position="46"/>
    </location>
</feature>